<gene>
    <name evidence="1" type="ORF">UFOPK3547_01237</name>
</gene>
<dbReference type="EMBL" id="CAESAN010000110">
    <property type="protein sequence ID" value="CAB4346063.1"/>
    <property type="molecule type" value="Genomic_DNA"/>
</dbReference>
<dbReference type="InterPro" id="IPR027417">
    <property type="entry name" value="P-loop_NTPase"/>
</dbReference>
<name>A0A6J6A2R1_9ZZZZ</name>
<organism evidence="1">
    <name type="scientific">freshwater metagenome</name>
    <dbReference type="NCBI Taxonomy" id="449393"/>
    <lineage>
        <taxon>unclassified sequences</taxon>
        <taxon>metagenomes</taxon>
        <taxon>ecological metagenomes</taxon>
    </lineage>
</organism>
<dbReference type="SUPFAM" id="SSF52540">
    <property type="entry name" value="P-loop containing nucleoside triphosphate hydrolases"/>
    <property type="match status" value="1"/>
</dbReference>
<accession>A0A6J6A2R1</accession>
<protein>
    <submittedName>
        <fullName evidence="1">Unannotated protein</fullName>
    </submittedName>
</protein>
<proteinExistence type="predicted"/>
<dbReference type="Gene3D" id="3.40.50.300">
    <property type="entry name" value="P-loop containing nucleotide triphosphate hydrolases"/>
    <property type="match status" value="1"/>
</dbReference>
<reference evidence="1" key="1">
    <citation type="submission" date="2020-05" db="EMBL/GenBank/DDBJ databases">
        <authorList>
            <person name="Chiriac C."/>
            <person name="Salcher M."/>
            <person name="Ghai R."/>
            <person name="Kavagutti S V."/>
        </authorList>
    </citation>
    <scope>NUCLEOTIDE SEQUENCE</scope>
</reference>
<evidence type="ECO:0000313" key="1">
    <source>
        <dbReference type="EMBL" id="CAB4346063.1"/>
    </source>
</evidence>
<sequence>MTIDAAQLAAQAAGREPRAGATRVVAIDGPAGSGKTTLAALLAAEIPDSLVLNTDALYHGWDGLEEGARRLVREVLEPLAEGAPARFTAWDWQQEREGAVTTLPACATLIIDGAGSGSEAAAPFVSFLIWVDADPPTRRSRAIARDGEMFAPHWERWAQQEQLHFAAEATRTRADLVIETTGDQPQSSQ</sequence>
<dbReference type="AlphaFoldDB" id="A0A6J6A2R1"/>